<keyword evidence="1" id="KW-0812">Transmembrane</keyword>
<proteinExistence type="predicted"/>
<reference evidence="2" key="2">
    <citation type="journal article" date="2020" name="Genomics">
        <title>Contribution to the mitogenome diversity in Delphacinae: Phylogenetic and ecological implications.</title>
        <authorList>
            <person name="Huang Y.-X."/>
            <person name="Ren F.-J."/>
            <person name="Bartlett C.R."/>
            <person name="Wei Y.-S."/>
            <person name="Qin D.-Z."/>
        </authorList>
    </citation>
    <scope>NUCLEOTIDE SEQUENCE</scope>
</reference>
<keyword evidence="1" id="KW-1133">Transmembrane helix</keyword>
<dbReference type="Gene3D" id="1.10.287.3510">
    <property type="match status" value="1"/>
</dbReference>
<protein>
    <submittedName>
        <fullName evidence="2">NADH dehydrogenase subunit 4L</fullName>
    </submittedName>
</protein>
<accession>A0A7S4Z0Y1</accession>
<geneLocation type="mitochondrion" evidence="2"/>
<keyword evidence="2" id="KW-0496">Mitochondrion</keyword>
<gene>
    <name evidence="2" type="primary">ND4L</name>
</gene>
<reference evidence="2" key="1">
    <citation type="submission" date="2018-05" db="EMBL/GenBank/DDBJ databases">
        <authorList>
            <person name="Huang Y."/>
            <person name="Qin D."/>
        </authorList>
    </citation>
    <scope>NUCLEOTIDE SEQUENCE</scope>
</reference>
<feature type="transmembrane region" description="Helical" evidence="1">
    <location>
        <begin position="21"/>
        <end position="43"/>
    </location>
</feature>
<dbReference type="AlphaFoldDB" id="A0A7S4Z0Y1"/>
<name>A0A7S4Z0Y1_9HEMI</name>
<evidence type="ECO:0000313" key="2">
    <source>
        <dbReference type="EMBL" id="QBZ38182.1"/>
    </source>
</evidence>
<evidence type="ECO:0000256" key="1">
    <source>
        <dbReference type="SAM" id="Phobius"/>
    </source>
</evidence>
<keyword evidence="1" id="KW-0472">Membrane</keyword>
<dbReference type="EMBL" id="MH293468">
    <property type="protein sequence ID" value="QBZ38182.1"/>
    <property type="molecule type" value="Genomic_DNA"/>
</dbReference>
<feature type="transmembrane region" description="Helical" evidence="1">
    <location>
        <begin position="55"/>
        <end position="76"/>
    </location>
</feature>
<organism evidence="2">
    <name type="scientific">Sogata hakonensis</name>
    <dbReference type="NCBI Taxonomy" id="871477"/>
    <lineage>
        <taxon>Eukaryota</taxon>
        <taxon>Metazoa</taxon>
        <taxon>Ecdysozoa</taxon>
        <taxon>Arthropoda</taxon>
        <taxon>Hexapoda</taxon>
        <taxon>Insecta</taxon>
        <taxon>Pterygota</taxon>
        <taxon>Neoptera</taxon>
        <taxon>Paraneoptera</taxon>
        <taxon>Hemiptera</taxon>
        <taxon>Auchenorrhyncha</taxon>
        <taxon>Fulgoroidea</taxon>
        <taxon>Delphacidae</taxon>
        <taxon>Delphacinae</taxon>
        <taxon>Sogata</taxon>
    </lineage>
</organism>
<sequence length="90" mass="10618">MSIFFFIFFFNLISLVLVRKHYLMVLMVLEMIFLNLFSLIYLYLNFFNYEGGFGLIYLILGVSESCMGLSLLVYLIRSVNFSYVDSFNLC</sequence>